<evidence type="ECO:0000256" key="4">
    <source>
        <dbReference type="ARBA" id="ARBA00022801"/>
    </source>
</evidence>
<protein>
    <recommendedName>
        <fullName evidence="10">CRISPR-associated protein Cas1</fullName>
    </recommendedName>
</protein>
<evidence type="ECO:0000313" key="8">
    <source>
        <dbReference type="EMBL" id="KGF73445.1"/>
    </source>
</evidence>
<sequence length="90" mass="10370">MFVMVVDAVVLSGINRRTLSPKDFTSEPMSKAVSLTGEGLRIFLRLYEQKKQSKFRYSVLQTQCTFQKAFEIQARLLAIYLMGETEKYPP</sequence>
<dbReference type="GO" id="GO:0043571">
    <property type="term" value="P:maintenance of CRISPR repeat elements"/>
    <property type="evidence" value="ECO:0007669"/>
    <property type="project" value="InterPro"/>
</dbReference>
<dbReference type="STRING" id="1497020.DO97_20530"/>
<dbReference type="GO" id="GO:0046872">
    <property type="term" value="F:metal ion binding"/>
    <property type="evidence" value="ECO:0007669"/>
    <property type="project" value="UniProtKB-KW"/>
</dbReference>
<reference evidence="8 9" key="1">
    <citation type="journal article" date="2014" name="Mol. Ecol.">
        <title>Evolution of Synechococcus.</title>
        <authorList>
            <person name="Dvorak P."/>
            <person name="Casamatta D."/>
            <person name="Hasler P."/>
            <person name="Poulickova A."/>
            <person name="Ondrej V."/>
            <person name="Sanges R."/>
        </authorList>
    </citation>
    <scope>NUCLEOTIDE SEQUENCE [LARGE SCALE GENOMIC DNA]</scope>
    <source>
        <strain evidence="8 9">CAUP A 1101</strain>
    </source>
</reference>
<keyword evidence="7" id="KW-0238">DNA-binding</keyword>
<keyword evidence="4" id="KW-0378">Hydrolase</keyword>
<keyword evidence="3" id="KW-0255">Endonuclease</keyword>
<keyword evidence="6" id="KW-0051">Antiviral defense</keyword>
<accession>A0A098TMA3</accession>
<dbReference type="InterPro" id="IPR002729">
    <property type="entry name" value="CRISPR-assoc_Cas1"/>
</dbReference>
<dbReference type="GO" id="GO:0003677">
    <property type="term" value="F:DNA binding"/>
    <property type="evidence" value="ECO:0007669"/>
    <property type="project" value="UniProtKB-KW"/>
</dbReference>
<dbReference type="InterPro" id="IPR042206">
    <property type="entry name" value="CRISPR-assoc_Cas1_C"/>
</dbReference>
<keyword evidence="9" id="KW-1185">Reference proteome</keyword>
<evidence type="ECO:0000256" key="3">
    <source>
        <dbReference type="ARBA" id="ARBA00022759"/>
    </source>
</evidence>
<evidence type="ECO:0008006" key="10">
    <source>
        <dbReference type="Google" id="ProtNLM"/>
    </source>
</evidence>
<dbReference type="Gene3D" id="1.20.120.920">
    <property type="entry name" value="CRISPR-associated endonuclease Cas1, C-terminal domain"/>
    <property type="match status" value="1"/>
</dbReference>
<keyword evidence="2" id="KW-0479">Metal-binding</keyword>
<dbReference type="GO" id="GO:0016787">
    <property type="term" value="F:hydrolase activity"/>
    <property type="evidence" value="ECO:0007669"/>
    <property type="project" value="UniProtKB-KW"/>
</dbReference>
<organism evidence="8 9">
    <name type="scientific">Neosynechococcus sphagnicola sy1</name>
    <dbReference type="NCBI Taxonomy" id="1497020"/>
    <lineage>
        <taxon>Bacteria</taxon>
        <taxon>Bacillati</taxon>
        <taxon>Cyanobacteriota</taxon>
        <taxon>Cyanophyceae</taxon>
        <taxon>Neosynechococcales</taxon>
        <taxon>Neosynechococcaceae</taxon>
        <taxon>Neosynechococcus</taxon>
    </lineage>
</organism>
<keyword evidence="5" id="KW-0460">Magnesium</keyword>
<evidence type="ECO:0000256" key="1">
    <source>
        <dbReference type="ARBA" id="ARBA00022722"/>
    </source>
</evidence>
<keyword evidence="1" id="KW-0540">Nuclease</keyword>
<evidence type="ECO:0000256" key="6">
    <source>
        <dbReference type="ARBA" id="ARBA00023118"/>
    </source>
</evidence>
<gene>
    <name evidence="8" type="ORF">DO97_20530</name>
</gene>
<proteinExistence type="predicted"/>
<evidence type="ECO:0000313" key="9">
    <source>
        <dbReference type="Proteomes" id="UP000030170"/>
    </source>
</evidence>
<dbReference type="EMBL" id="JJML01000008">
    <property type="protein sequence ID" value="KGF73445.1"/>
    <property type="molecule type" value="Genomic_DNA"/>
</dbReference>
<evidence type="ECO:0000256" key="2">
    <source>
        <dbReference type="ARBA" id="ARBA00022723"/>
    </source>
</evidence>
<evidence type="ECO:0000256" key="7">
    <source>
        <dbReference type="ARBA" id="ARBA00023125"/>
    </source>
</evidence>
<dbReference type="GO" id="GO:0051607">
    <property type="term" value="P:defense response to virus"/>
    <property type="evidence" value="ECO:0007669"/>
    <property type="project" value="UniProtKB-KW"/>
</dbReference>
<dbReference type="Proteomes" id="UP000030170">
    <property type="component" value="Unassembled WGS sequence"/>
</dbReference>
<comment type="caution">
    <text evidence="8">The sequence shown here is derived from an EMBL/GenBank/DDBJ whole genome shotgun (WGS) entry which is preliminary data.</text>
</comment>
<dbReference type="Pfam" id="PF01867">
    <property type="entry name" value="Cas_Cas1"/>
    <property type="match status" value="1"/>
</dbReference>
<dbReference type="GO" id="GO:0004519">
    <property type="term" value="F:endonuclease activity"/>
    <property type="evidence" value="ECO:0007669"/>
    <property type="project" value="UniProtKB-KW"/>
</dbReference>
<name>A0A098TMA3_9CYAN</name>
<evidence type="ECO:0000256" key="5">
    <source>
        <dbReference type="ARBA" id="ARBA00022842"/>
    </source>
</evidence>
<dbReference type="AlphaFoldDB" id="A0A098TMA3"/>